<accession>A0A171DQL4</accession>
<comment type="caution">
    <text evidence="6">The sequence shown here is derived from an EMBL/GenBank/DDBJ whole genome shotgun (WGS) entry which is preliminary data.</text>
</comment>
<dbReference type="InterPro" id="IPR007343">
    <property type="entry name" value="Uncharacterised_pept_Zn_put"/>
</dbReference>
<keyword evidence="4" id="KW-0472">Membrane</keyword>
<evidence type="ECO:0000256" key="3">
    <source>
        <dbReference type="ARBA" id="ARBA00022989"/>
    </source>
</evidence>
<reference evidence="7" key="2">
    <citation type="submission" date="2016-04" db="EMBL/GenBank/DDBJ databases">
        <title>Planomonospora sphaerica JCM9374 whole genome shotgun sequence.</title>
        <authorList>
            <person name="Suzuki T."/>
            <person name="Dohra H."/>
            <person name="Kodani S."/>
        </authorList>
    </citation>
    <scope>NUCLEOTIDE SEQUENCE [LARGE SCALE GENOMIC DNA]</scope>
    <source>
        <strain evidence="7">JCM 9374</strain>
    </source>
</reference>
<dbReference type="OrthoDB" id="9774900at2"/>
<keyword evidence="3" id="KW-1133">Transmembrane helix</keyword>
<evidence type="ECO:0000256" key="2">
    <source>
        <dbReference type="ARBA" id="ARBA00022692"/>
    </source>
</evidence>
<gene>
    <name evidence="6" type="ORF">PS9374_07046</name>
</gene>
<evidence type="ECO:0000256" key="5">
    <source>
        <dbReference type="SAM" id="SignalP"/>
    </source>
</evidence>
<keyword evidence="6" id="KW-0482">Metalloprotease</keyword>
<evidence type="ECO:0000256" key="4">
    <source>
        <dbReference type="ARBA" id="ARBA00023136"/>
    </source>
</evidence>
<keyword evidence="6" id="KW-0378">Hydrolase</keyword>
<evidence type="ECO:0000313" key="7">
    <source>
        <dbReference type="Proteomes" id="UP000077701"/>
    </source>
</evidence>
<feature type="signal peptide" evidence="5">
    <location>
        <begin position="1"/>
        <end position="27"/>
    </location>
</feature>
<proteinExistence type="predicted"/>
<dbReference type="Proteomes" id="UP000077701">
    <property type="component" value="Unassembled WGS sequence"/>
</dbReference>
<keyword evidence="6" id="KW-0645">Protease</keyword>
<dbReference type="AlphaFoldDB" id="A0A171DQL4"/>
<keyword evidence="7" id="KW-1185">Reference proteome</keyword>
<organism evidence="6 7">
    <name type="scientific">Planomonospora sphaerica</name>
    <dbReference type="NCBI Taxonomy" id="161355"/>
    <lineage>
        <taxon>Bacteria</taxon>
        <taxon>Bacillati</taxon>
        <taxon>Actinomycetota</taxon>
        <taxon>Actinomycetes</taxon>
        <taxon>Streptosporangiales</taxon>
        <taxon>Streptosporangiaceae</taxon>
        <taxon>Planomonospora</taxon>
    </lineage>
</organism>
<dbReference type="GO" id="GO:0006508">
    <property type="term" value="P:proteolysis"/>
    <property type="evidence" value="ECO:0007669"/>
    <property type="project" value="UniProtKB-KW"/>
</dbReference>
<evidence type="ECO:0000313" key="6">
    <source>
        <dbReference type="EMBL" id="GAT71355.1"/>
    </source>
</evidence>
<dbReference type="PANTHER" id="PTHR30168:SF0">
    <property type="entry name" value="INNER MEMBRANE PROTEIN"/>
    <property type="match status" value="1"/>
</dbReference>
<dbReference type="PANTHER" id="PTHR30168">
    <property type="entry name" value="PUTATIVE MEMBRANE PROTEIN YPFJ"/>
    <property type="match status" value="1"/>
</dbReference>
<feature type="chain" id="PRO_5007905930" evidence="5">
    <location>
        <begin position="28"/>
        <end position="277"/>
    </location>
</feature>
<protein>
    <submittedName>
        <fullName evidence="6">Metalloprotease-like protein</fullName>
    </submittedName>
</protein>
<reference evidence="6 7" key="1">
    <citation type="journal article" date="2016" name="Genome Announc.">
        <title>Draft Genome Sequence of Planomonospora sphaerica JCM9374, a Rare Actinomycete.</title>
        <authorList>
            <person name="Dohra H."/>
            <person name="Suzuki T."/>
            <person name="Inoue Y."/>
            <person name="Kodani S."/>
        </authorList>
    </citation>
    <scope>NUCLEOTIDE SEQUENCE [LARGE SCALE GENOMIC DNA]</scope>
    <source>
        <strain evidence="6 7">JCM 9374</strain>
    </source>
</reference>
<dbReference type="RefSeq" id="WP_084009115.1">
    <property type="nucleotide sequence ID" value="NZ_BDCX01000028.1"/>
</dbReference>
<keyword evidence="5" id="KW-0732">Signal</keyword>
<name>A0A171DQL4_9ACTN</name>
<dbReference type="GO" id="GO:0016020">
    <property type="term" value="C:membrane"/>
    <property type="evidence" value="ECO:0007669"/>
    <property type="project" value="UniProtKB-SubCell"/>
</dbReference>
<keyword evidence="2" id="KW-0812">Transmembrane</keyword>
<sequence length="277" mass="29759">MRIPRLPRLVLLGGALTGLLLGGTAHADTHATSATAATGTAGAPVPTGVKALTRNPLYGTGELTVSCDHEPEDSGSVTAVKKHLTAMLGCLNTSWSAQLRKAGLPFTKPAVRFITKPTRVCGAKWGKYVLGRYCHNRRQLTILIDKHMVADPAHPVALHVLAHEYAHHVQNLAGVMSAYARRPVRTKAQALMNNRRLELQADCLAAAFTGRAWASWEYGAEAKEALVDFSRRSGDDALKRERSHGSGKSRATWVRRGFGNASPGACNTWTAPASRIA</sequence>
<dbReference type="EMBL" id="BDCX01000028">
    <property type="protein sequence ID" value="GAT71355.1"/>
    <property type="molecule type" value="Genomic_DNA"/>
</dbReference>
<dbReference type="GO" id="GO:0008237">
    <property type="term" value="F:metallopeptidase activity"/>
    <property type="evidence" value="ECO:0007669"/>
    <property type="project" value="UniProtKB-KW"/>
</dbReference>
<dbReference type="Pfam" id="PF04228">
    <property type="entry name" value="Zn_peptidase"/>
    <property type="match status" value="1"/>
</dbReference>
<comment type="subcellular location">
    <subcellularLocation>
        <location evidence="1">Membrane</location>
        <topology evidence="1">Single-pass membrane protein</topology>
    </subcellularLocation>
</comment>
<evidence type="ECO:0000256" key="1">
    <source>
        <dbReference type="ARBA" id="ARBA00004167"/>
    </source>
</evidence>